<dbReference type="EMBL" id="AEVO01000102">
    <property type="protein sequence ID" value="EFY06648.1"/>
    <property type="molecule type" value="Genomic_DNA"/>
</dbReference>
<reference evidence="4 5" key="1">
    <citation type="submission" date="2011-01" db="EMBL/GenBank/DDBJ databases">
        <authorList>
            <person name="Weinstock G."/>
            <person name="Sodergren E."/>
            <person name="Clifton S."/>
            <person name="Fulton L."/>
            <person name="Fulton B."/>
            <person name="Courtney L."/>
            <person name="Fronick C."/>
            <person name="Harrison M."/>
            <person name="Strong C."/>
            <person name="Farmer C."/>
            <person name="Delahaunty K."/>
            <person name="Markovic C."/>
            <person name="Hall O."/>
            <person name="Minx P."/>
            <person name="Tomlinson C."/>
            <person name="Mitreva M."/>
            <person name="Hou S."/>
            <person name="Chen J."/>
            <person name="Wollam A."/>
            <person name="Pepin K.H."/>
            <person name="Johnson M."/>
            <person name="Bhonagiri V."/>
            <person name="Zhang X."/>
            <person name="Suruliraj S."/>
            <person name="Warren W."/>
            <person name="Chinwalla A."/>
            <person name="Mardis E.R."/>
            <person name="Wilson R.K."/>
        </authorList>
    </citation>
    <scope>NUCLEOTIDE SEQUENCE [LARGE SCALE GENOMIC DNA]</scope>
    <source>
        <strain evidence="5">DSM 22608 / JCM 16073 / KCTC 15190 / YIT 12066</strain>
    </source>
</reference>
<dbReference type="InterPro" id="IPR010982">
    <property type="entry name" value="Lambda_DNA-bd_dom_sf"/>
</dbReference>
<dbReference type="GO" id="GO:0030246">
    <property type="term" value="F:carbohydrate binding"/>
    <property type="evidence" value="ECO:0007669"/>
    <property type="project" value="TreeGrafter"/>
</dbReference>
<dbReference type="Pfam" id="PF00356">
    <property type="entry name" value="LacI"/>
    <property type="match status" value="1"/>
</dbReference>
<dbReference type="CDD" id="cd01392">
    <property type="entry name" value="HTH_LacI"/>
    <property type="match status" value="1"/>
</dbReference>
<feature type="domain" description="HTH lacI-type" evidence="3">
    <location>
        <begin position="3"/>
        <end position="57"/>
    </location>
</feature>
<evidence type="ECO:0000313" key="4">
    <source>
        <dbReference type="EMBL" id="EFY06648.1"/>
    </source>
</evidence>
<comment type="similarity">
    <text evidence="2">Belongs to the bacterial solute-binding protein 2 family.</text>
</comment>
<keyword evidence="5" id="KW-1185">Reference proteome</keyword>
<sequence>MKVTVKSLAQAAGVSRGTVDRVLHNRGGVKPDIVLKIKSLAKELGYVPNRAGRALAAYKTPIKIGVMLPSIGNPFFDGVIDGVFQARDEFADLGVEVVLKEVEGFDLNTHLNAIDDLLFKGCKALCISTLNIDALRKKISDLYAKHFPVILLNTNVEKADCLCYVGSDYLTAGATCGGMLAMCAKEPLKVLIVTGSKMILGHNQRIDGFKSELDRQQAEYQIIDTVECYDSDIKATRVTLDALDRNEQINCIYVTGAGVQGVGAAILARPKRKIFAIAFDEVYTTKELVKQGIIRFVVCQQPERQGYHAVKRAYMAITNQIPEHVDDFITDTIIKIEANL</sequence>
<dbReference type="SUPFAM" id="SSF53822">
    <property type="entry name" value="Periplasmic binding protein-like I"/>
    <property type="match status" value="1"/>
</dbReference>
<protein>
    <submittedName>
        <fullName evidence="4">Transcriptional regulator, LacI family</fullName>
    </submittedName>
</protein>
<dbReference type="Proteomes" id="UP000018458">
    <property type="component" value="Unassembled WGS sequence"/>
</dbReference>
<comment type="caution">
    <text evidence="4">The sequence shown here is derived from an EMBL/GenBank/DDBJ whole genome shotgun (WGS) entry which is preliminary data.</text>
</comment>
<dbReference type="GO" id="GO:0006355">
    <property type="term" value="P:regulation of DNA-templated transcription"/>
    <property type="evidence" value="ECO:0007669"/>
    <property type="project" value="InterPro"/>
</dbReference>
<dbReference type="PANTHER" id="PTHR30036:SF7">
    <property type="entry name" value="ABC TRANSPORTER PERIPLASMIC-BINDING PROTEIN YPHF"/>
    <property type="match status" value="1"/>
</dbReference>
<dbReference type="GO" id="GO:0055085">
    <property type="term" value="P:transmembrane transport"/>
    <property type="evidence" value="ECO:0007669"/>
    <property type="project" value="UniProtKB-ARBA"/>
</dbReference>
<dbReference type="AlphaFoldDB" id="E8LLG6"/>
<dbReference type="OrthoDB" id="5756154at2"/>
<dbReference type="GO" id="GO:0030288">
    <property type="term" value="C:outer membrane-bounded periplasmic space"/>
    <property type="evidence" value="ECO:0007669"/>
    <property type="project" value="TreeGrafter"/>
</dbReference>
<dbReference type="GO" id="GO:0003677">
    <property type="term" value="F:DNA binding"/>
    <property type="evidence" value="ECO:0007669"/>
    <property type="project" value="InterPro"/>
</dbReference>
<dbReference type="HOGENOM" id="CLU_037628_0_1_6"/>
<dbReference type="PROSITE" id="PS50932">
    <property type="entry name" value="HTH_LACI_2"/>
    <property type="match status" value="1"/>
</dbReference>
<gene>
    <name evidence="4" type="ORF">HMPREF9444_01581</name>
</gene>
<dbReference type="SUPFAM" id="SSF47413">
    <property type="entry name" value="lambda repressor-like DNA-binding domains"/>
    <property type="match status" value="1"/>
</dbReference>
<dbReference type="InterPro" id="IPR028082">
    <property type="entry name" value="Peripla_BP_I"/>
</dbReference>
<dbReference type="PANTHER" id="PTHR30036">
    <property type="entry name" value="D-XYLOSE-BINDING PERIPLASMIC PROTEIN"/>
    <property type="match status" value="1"/>
</dbReference>
<name>E8LLG6_SUCHY</name>
<dbReference type="SMART" id="SM00354">
    <property type="entry name" value="HTH_LACI"/>
    <property type="match status" value="1"/>
</dbReference>
<comment type="subcellular location">
    <subcellularLocation>
        <location evidence="1">Periplasm</location>
    </subcellularLocation>
</comment>
<dbReference type="InterPro" id="IPR025997">
    <property type="entry name" value="SBP_2_dom"/>
</dbReference>
<dbReference type="InterPro" id="IPR050555">
    <property type="entry name" value="Bact_Solute-Bind_Prot2"/>
</dbReference>
<dbReference type="RefSeq" id="WP_009143754.1">
    <property type="nucleotide sequence ID" value="NZ_GL831035.1"/>
</dbReference>
<dbReference type="STRING" id="762983.HMPREF9444_01581"/>
<accession>E8LLG6</accession>
<dbReference type="Gene3D" id="3.40.50.2300">
    <property type="match status" value="2"/>
</dbReference>
<dbReference type="eggNOG" id="COG1879">
    <property type="taxonomic scope" value="Bacteria"/>
</dbReference>
<evidence type="ECO:0000259" key="3">
    <source>
        <dbReference type="PROSITE" id="PS50932"/>
    </source>
</evidence>
<dbReference type="CDD" id="cd06307">
    <property type="entry name" value="PBP1_sugar_binding"/>
    <property type="match status" value="1"/>
</dbReference>
<evidence type="ECO:0000256" key="2">
    <source>
        <dbReference type="ARBA" id="ARBA00007639"/>
    </source>
</evidence>
<dbReference type="Gene3D" id="1.10.260.40">
    <property type="entry name" value="lambda repressor-like DNA-binding domains"/>
    <property type="match status" value="1"/>
</dbReference>
<organism evidence="4 5">
    <name type="scientific">Succinatimonas hippei (strain DSM 22608 / JCM 16073 / KCTC 15190 / YIT 12066)</name>
    <dbReference type="NCBI Taxonomy" id="762983"/>
    <lineage>
        <taxon>Bacteria</taxon>
        <taxon>Pseudomonadati</taxon>
        <taxon>Pseudomonadota</taxon>
        <taxon>Gammaproteobacteria</taxon>
        <taxon>Aeromonadales</taxon>
        <taxon>Succinivibrionaceae</taxon>
        <taxon>Succinatimonas</taxon>
    </lineage>
</organism>
<evidence type="ECO:0000256" key="1">
    <source>
        <dbReference type="ARBA" id="ARBA00004418"/>
    </source>
</evidence>
<proteinExistence type="inferred from homology"/>
<dbReference type="Pfam" id="PF13407">
    <property type="entry name" value="Peripla_BP_4"/>
    <property type="match status" value="1"/>
</dbReference>
<dbReference type="InterPro" id="IPR000843">
    <property type="entry name" value="HTH_LacI"/>
</dbReference>
<evidence type="ECO:0000313" key="5">
    <source>
        <dbReference type="Proteomes" id="UP000018458"/>
    </source>
</evidence>